<evidence type="ECO:0000313" key="2">
    <source>
        <dbReference type="Proteomes" id="UP000673375"/>
    </source>
</evidence>
<dbReference type="Proteomes" id="UP000673375">
    <property type="component" value="Unassembled WGS sequence"/>
</dbReference>
<comment type="caution">
    <text evidence="1">The sequence shown here is derived from an EMBL/GenBank/DDBJ whole genome shotgun (WGS) entry which is preliminary data.</text>
</comment>
<dbReference type="EMBL" id="JAEDXU010000001">
    <property type="protein sequence ID" value="MBP1044959.1"/>
    <property type="molecule type" value="Genomic_DNA"/>
</dbReference>
<dbReference type="Pfam" id="PF11184">
    <property type="entry name" value="DUF2969"/>
    <property type="match status" value="1"/>
</dbReference>
<dbReference type="InterPro" id="IPR021351">
    <property type="entry name" value="DUF2969"/>
</dbReference>
<accession>A0ABS4CEV7</accession>
<sequence length="77" mass="8758">MSKKNKDIEVRIEEEQLKIEGQSVTITKMLIGKKEIGRILPKDGKKFVLEMNGETSGTVKSIEEGIETIIRQWNLAE</sequence>
<evidence type="ECO:0000313" key="1">
    <source>
        <dbReference type="EMBL" id="MBP1044959.1"/>
    </source>
</evidence>
<keyword evidence="2" id="KW-1185">Reference proteome</keyword>
<dbReference type="RefSeq" id="WP_209555752.1">
    <property type="nucleotide sequence ID" value="NZ_JAEDXU010000001.1"/>
</dbReference>
<proteinExistence type="predicted"/>
<reference evidence="1 2" key="1">
    <citation type="submission" date="2020-12" db="EMBL/GenBank/DDBJ databases">
        <title>Vagococcus allomyrinae sp. nov. and Enterococcus lavae sp. nov., isolated from the larvae of Allomyrina dichotoma.</title>
        <authorList>
            <person name="Lee S.D."/>
        </authorList>
    </citation>
    <scope>NUCLEOTIDE SEQUENCE [LARGE SCALE GENOMIC DNA]</scope>
    <source>
        <strain evidence="1 2">BWM-S5</strain>
    </source>
</reference>
<name>A0ABS4CEV7_9ENTE</name>
<gene>
    <name evidence="1" type="ORF">I6N96_01615</name>
</gene>
<organism evidence="1 2">
    <name type="scientific">Enterococcus larvae</name>
    <dbReference type="NCBI Taxonomy" id="2794352"/>
    <lineage>
        <taxon>Bacteria</taxon>
        <taxon>Bacillati</taxon>
        <taxon>Bacillota</taxon>
        <taxon>Bacilli</taxon>
        <taxon>Lactobacillales</taxon>
        <taxon>Enterococcaceae</taxon>
        <taxon>Enterococcus</taxon>
    </lineage>
</organism>
<protein>
    <submittedName>
        <fullName evidence="1">DUF2969 domain-containing protein</fullName>
    </submittedName>
</protein>